<protein>
    <submittedName>
        <fullName evidence="1">Uncharacterized protein</fullName>
    </submittedName>
</protein>
<proteinExistence type="predicted"/>
<dbReference type="EMBL" id="JANBPG010000509">
    <property type="protein sequence ID" value="KAJ1895911.1"/>
    <property type="molecule type" value="Genomic_DNA"/>
</dbReference>
<organism evidence="1 2">
    <name type="scientific">Kickxella alabastrina</name>
    <dbReference type="NCBI Taxonomy" id="61397"/>
    <lineage>
        <taxon>Eukaryota</taxon>
        <taxon>Fungi</taxon>
        <taxon>Fungi incertae sedis</taxon>
        <taxon>Zoopagomycota</taxon>
        <taxon>Kickxellomycotina</taxon>
        <taxon>Kickxellomycetes</taxon>
        <taxon>Kickxellales</taxon>
        <taxon>Kickxellaceae</taxon>
        <taxon>Kickxella</taxon>
    </lineage>
</organism>
<keyword evidence="2" id="KW-1185">Reference proteome</keyword>
<evidence type="ECO:0000313" key="2">
    <source>
        <dbReference type="Proteomes" id="UP001150581"/>
    </source>
</evidence>
<comment type="caution">
    <text evidence="1">The sequence shown here is derived from an EMBL/GenBank/DDBJ whole genome shotgun (WGS) entry which is preliminary data.</text>
</comment>
<sequence length="453" mass="48506">MQIYSVDTENLLCAFPEDGYQRVYGKLPAEAIALGTSLQGLWKNSRDKKIDTHAQALMGHLHAPNSDPIRLDLQVCATGLGAQTDVQGIMFRWGHLLFVCQQMRSDSTPDSGMIGQTDSSKSLVGNGGSGREVDNILSSYNLQTPPSDDPARGSSSALSATATAGMTPTTSDFVTRFDAPGLSTYAGPVHHRAASRYQGAGAQQTMHQHLGSVQETRPFSIPRAPASIAATLPIRPPAVSSLADSVIPPRRQSSYTLPPVKSFEERRFSYPIQPINADGSNQALPPPPPTPSLLSLPHQQQQQHQHSAPCGSVNSSPLSNTLTRGSPASAVASPSGRLSELRQRVIVGATMRANGSLYMGVSPAGSASTQPTPTISPLSAGIVQYTPVSLSPAPQSSSLSENMQELRDRLEPRMEKRPDWSQNVVQCVWIEIRAVHKQGEQESDRLTTVPPIS</sequence>
<dbReference type="Proteomes" id="UP001150581">
    <property type="component" value="Unassembled WGS sequence"/>
</dbReference>
<gene>
    <name evidence="1" type="ORF">LPJ66_004305</name>
</gene>
<reference evidence="1" key="1">
    <citation type="submission" date="2022-07" db="EMBL/GenBank/DDBJ databases">
        <title>Phylogenomic reconstructions and comparative analyses of Kickxellomycotina fungi.</title>
        <authorList>
            <person name="Reynolds N.K."/>
            <person name="Stajich J.E."/>
            <person name="Barry K."/>
            <person name="Grigoriev I.V."/>
            <person name="Crous P."/>
            <person name="Smith M.E."/>
        </authorList>
    </citation>
    <scope>NUCLEOTIDE SEQUENCE</scope>
    <source>
        <strain evidence="1">Benny 63K</strain>
    </source>
</reference>
<accession>A0ACC1ILX6</accession>
<name>A0ACC1ILX6_9FUNG</name>
<evidence type="ECO:0000313" key="1">
    <source>
        <dbReference type="EMBL" id="KAJ1895911.1"/>
    </source>
</evidence>